<evidence type="ECO:0000313" key="1">
    <source>
        <dbReference type="EMBL" id="KAL0398064.1"/>
    </source>
</evidence>
<dbReference type="EMBL" id="JACGWJ010000009">
    <property type="protein sequence ID" value="KAL0398064.1"/>
    <property type="molecule type" value="Genomic_DNA"/>
</dbReference>
<dbReference type="AlphaFoldDB" id="A0AAW2T0B5"/>
<gene>
    <name evidence="1" type="ORF">Sradi_2149700</name>
</gene>
<proteinExistence type="predicted"/>
<name>A0AAW2T0B5_SESRA</name>
<protein>
    <submittedName>
        <fullName evidence="1">Uncharacterized protein</fullName>
    </submittedName>
</protein>
<accession>A0AAW2T0B5</accession>
<reference evidence="1" key="2">
    <citation type="journal article" date="2024" name="Plant">
        <title>Genomic evolution and insights into agronomic trait innovations of Sesamum species.</title>
        <authorList>
            <person name="Miao H."/>
            <person name="Wang L."/>
            <person name="Qu L."/>
            <person name="Liu H."/>
            <person name="Sun Y."/>
            <person name="Le M."/>
            <person name="Wang Q."/>
            <person name="Wei S."/>
            <person name="Zheng Y."/>
            <person name="Lin W."/>
            <person name="Duan Y."/>
            <person name="Cao H."/>
            <person name="Xiong S."/>
            <person name="Wang X."/>
            <person name="Wei L."/>
            <person name="Li C."/>
            <person name="Ma Q."/>
            <person name="Ju M."/>
            <person name="Zhao R."/>
            <person name="Li G."/>
            <person name="Mu C."/>
            <person name="Tian Q."/>
            <person name="Mei H."/>
            <person name="Zhang T."/>
            <person name="Gao T."/>
            <person name="Zhang H."/>
        </authorList>
    </citation>
    <scope>NUCLEOTIDE SEQUENCE</scope>
    <source>
        <strain evidence="1">G02</strain>
    </source>
</reference>
<reference evidence="1" key="1">
    <citation type="submission" date="2020-06" db="EMBL/GenBank/DDBJ databases">
        <authorList>
            <person name="Li T."/>
            <person name="Hu X."/>
            <person name="Zhang T."/>
            <person name="Song X."/>
            <person name="Zhang H."/>
            <person name="Dai N."/>
            <person name="Sheng W."/>
            <person name="Hou X."/>
            <person name="Wei L."/>
        </authorList>
    </citation>
    <scope>NUCLEOTIDE SEQUENCE</scope>
    <source>
        <strain evidence="1">G02</strain>
        <tissue evidence="1">Leaf</tissue>
    </source>
</reference>
<organism evidence="1">
    <name type="scientific">Sesamum radiatum</name>
    <name type="common">Black benniseed</name>
    <dbReference type="NCBI Taxonomy" id="300843"/>
    <lineage>
        <taxon>Eukaryota</taxon>
        <taxon>Viridiplantae</taxon>
        <taxon>Streptophyta</taxon>
        <taxon>Embryophyta</taxon>
        <taxon>Tracheophyta</taxon>
        <taxon>Spermatophyta</taxon>
        <taxon>Magnoliopsida</taxon>
        <taxon>eudicotyledons</taxon>
        <taxon>Gunneridae</taxon>
        <taxon>Pentapetalae</taxon>
        <taxon>asterids</taxon>
        <taxon>lamiids</taxon>
        <taxon>Lamiales</taxon>
        <taxon>Pedaliaceae</taxon>
        <taxon>Sesamum</taxon>
    </lineage>
</organism>
<comment type="caution">
    <text evidence="1">The sequence shown here is derived from an EMBL/GenBank/DDBJ whole genome shotgun (WGS) entry which is preliminary data.</text>
</comment>
<sequence>MVPSYSDILGPFQLWGTSSARISSLKGCPVVPPGEPLRHVVAGLRALVEAYHYVLSSLWEYLLVGMGPPAFF</sequence>